<evidence type="ECO:0000256" key="3">
    <source>
        <dbReference type="ARBA" id="ARBA00022912"/>
    </source>
</evidence>
<feature type="region of interest" description="Disordered" evidence="5">
    <location>
        <begin position="46"/>
        <end position="66"/>
    </location>
</feature>
<protein>
    <recommendedName>
        <fullName evidence="6">PPM-type phosphatase domain-containing protein</fullName>
    </recommendedName>
</protein>
<dbReference type="EMBL" id="VSWD01000014">
    <property type="protein sequence ID" value="KAK3083322.1"/>
    <property type="molecule type" value="Genomic_DNA"/>
</dbReference>
<dbReference type="InterPro" id="IPR015655">
    <property type="entry name" value="PP2C"/>
</dbReference>
<evidence type="ECO:0000259" key="6">
    <source>
        <dbReference type="PROSITE" id="PS51746"/>
    </source>
</evidence>
<dbReference type="Pfam" id="PF00481">
    <property type="entry name" value="PP2C"/>
    <property type="match status" value="1"/>
</dbReference>
<dbReference type="PROSITE" id="PS01032">
    <property type="entry name" value="PPM_1"/>
    <property type="match status" value="1"/>
</dbReference>
<feature type="domain" description="PPM-type phosphatase" evidence="6">
    <location>
        <begin position="135"/>
        <end position="388"/>
    </location>
</feature>
<organism evidence="7 8">
    <name type="scientific">Pinctada imbricata</name>
    <name type="common">Atlantic pearl-oyster</name>
    <name type="synonym">Pinctada martensii</name>
    <dbReference type="NCBI Taxonomy" id="66713"/>
    <lineage>
        <taxon>Eukaryota</taxon>
        <taxon>Metazoa</taxon>
        <taxon>Spiralia</taxon>
        <taxon>Lophotrochozoa</taxon>
        <taxon>Mollusca</taxon>
        <taxon>Bivalvia</taxon>
        <taxon>Autobranchia</taxon>
        <taxon>Pteriomorphia</taxon>
        <taxon>Pterioida</taxon>
        <taxon>Pterioidea</taxon>
        <taxon>Pteriidae</taxon>
        <taxon>Pinctada</taxon>
    </lineage>
</organism>
<dbReference type="Proteomes" id="UP001186944">
    <property type="component" value="Unassembled WGS sequence"/>
</dbReference>
<keyword evidence="3 4" id="KW-0904">Protein phosphatase</keyword>
<dbReference type="SMART" id="SM00331">
    <property type="entry name" value="PP2C_SIG"/>
    <property type="match status" value="1"/>
</dbReference>
<proteinExistence type="inferred from homology"/>
<evidence type="ECO:0000313" key="8">
    <source>
        <dbReference type="Proteomes" id="UP001186944"/>
    </source>
</evidence>
<comment type="similarity">
    <text evidence="4">Belongs to the PP2C family.</text>
</comment>
<keyword evidence="2 4" id="KW-0378">Hydrolase</keyword>
<dbReference type="PROSITE" id="PS51746">
    <property type="entry name" value="PPM_2"/>
    <property type="match status" value="1"/>
</dbReference>
<dbReference type="Gene3D" id="3.60.40.10">
    <property type="entry name" value="PPM-type phosphatase domain"/>
    <property type="match status" value="1"/>
</dbReference>
<keyword evidence="8" id="KW-1185">Reference proteome</keyword>
<keyword evidence="1" id="KW-0479">Metal-binding</keyword>
<accession>A0AA88XLI6</accession>
<dbReference type="PANTHER" id="PTHR47992">
    <property type="entry name" value="PROTEIN PHOSPHATASE"/>
    <property type="match status" value="1"/>
</dbReference>
<name>A0AA88XLI6_PINIB</name>
<evidence type="ECO:0000256" key="4">
    <source>
        <dbReference type="RuleBase" id="RU003465"/>
    </source>
</evidence>
<dbReference type="InterPro" id="IPR000222">
    <property type="entry name" value="PP2C_BS"/>
</dbReference>
<dbReference type="InterPro" id="IPR001932">
    <property type="entry name" value="PPM-type_phosphatase-like_dom"/>
</dbReference>
<evidence type="ECO:0000313" key="7">
    <source>
        <dbReference type="EMBL" id="KAK3083322.1"/>
    </source>
</evidence>
<dbReference type="AlphaFoldDB" id="A0AA88XLI6"/>
<evidence type="ECO:0000256" key="2">
    <source>
        <dbReference type="ARBA" id="ARBA00022801"/>
    </source>
</evidence>
<evidence type="ECO:0000256" key="1">
    <source>
        <dbReference type="ARBA" id="ARBA00022723"/>
    </source>
</evidence>
<dbReference type="InterPro" id="IPR036457">
    <property type="entry name" value="PPM-type-like_dom_sf"/>
</dbReference>
<dbReference type="GO" id="GO:0004722">
    <property type="term" value="F:protein serine/threonine phosphatase activity"/>
    <property type="evidence" value="ECO:0007669"/>
    <property type="project" value="InterPro"/>
</dbReference>
<gene>
    <name evidence="7" type="ORF">FSP39_019442</name>
</gene>
<sequence length="414" mass="46316">MRNIPHFLQRLSYTRQTWIRQKLQFGWQCSSHHCLIWQSRCIHDKSDGPGTDSAETKNSATKSTVEELTLDNDAEKDSVAMVTGGHLTDPENTGKRQAGVNFDTLGSWNNRISMPIAMNESIKLGKLIPKIPLEKVGTASLIGRRKYNEDRFIVSQLSKQVLVFGIFDGHGGQLAAEYVSNHMTDHLTYWLQRSNDLQEILWNSFIDINNMLTRHLNYYSIGSEDYNSGTTATVCLLRDGIDLTVGHVGDTRAILCREGLPIRLTVDHHPDNHTEKSRVLNKGGRVTTNSLGVHQVNSRLAMTRSIGDVELKQHGVISEPYLRSIRLRHGMDSFLILTTDGLNFVLSDQEVMDIVCSCPTPSQAASFITDQALQFGTEDNTTTVIIPLGAWGKYRTNRAIPYSFGRNLVGGRFG</sequence>
<dbReference type="GO" id="GO:0046872">
    <property type="term" value="F:metal ion binding"/>
    <property type="evidence" value="ECO:0007669"/>
    <property type="project" value="UniProtKB-KW"/>
</dbReference>
<dbReference type="SUPFAM" id="SSF81606">
    <property type="entry name" value="PP2C-like"/>
    <property type="match status" value="1"/>
</dbReference>
<reference evidence="7" key="1">
    <citation type="submission" date="2019-08" db="EMBL/GenBank/DDBJ databases">
        <title>The improved chromosome-level genome for the pearl oyster Pinctada fucata martensii using PacBio sequencing and Hi-C.</title>
        <authorList>
            <person name="Zheng Z."/>
        </authorList>
    </citation>
    <scope>NUCLEOTIDE SEQUENCE</scope>
    <source>
        <strain evidence="7">ZZ-2019</strain>
        <tissue evidence="7">Adductor muscle</tissue>
    </source>
</reference>
<dbReference type="CDD" id="cd00143">
    <property type="entry name" value="PP2Cc"/>
    <property type="match status" value="1"/>
</dbReference>
<comment type="caution">
    <text evidence="7">The sequence shown here is derived from an EMBL/GenBank/DDBJ whole genome shotgun (WGS) entry which is preliminary data.</text>
</comment>
<dbReference type="SMART" id="SM00332">
    <property type="entry name" value="PP2Cc"/>
    <property type="match status" value="1"/>
</dbReference>
<evidence type="ECO:0000256" key="5">
    <source>
        <dbReference type="SAM" id="MobiDB-lite"/>
    </source>
</evidence>